<feature type="coiled-coil region" evidence="1">
    <location>
        <begin position="129"/>
        <end position="180"/>
    </location>
</feature>
<dbReference type="PANTHER" id="PTHR46663:SF2">
    <property type="entry name" value="GGDEF DOMAIN-CONTAINING PROTEIN"/>
    <property type="match status" value="1"/>
</dbReference>
<dbReference type="InterPro" id="IPR035965">
    <property type="entry name" value="PAS-like_dom_sf"/>
</dbReference>
<sequence length="352" mass="39657">MYIDTIHDAIIGGEDELRQQLLEYQAILDNASLGIIFTRDRRFRHCNPRFSEMYGWPGNELIGQSTSIVYPSEQAFAALSSIAGPILGSGQRLDTELQMKRRDGSLFWCRMLGRAIDPSDHRKGTIFIVEDITERKNAEQALLRAHEELERRVQERTAELAMANARLHAEIQERKLAEQQIRYLAQHDALTGLPNRRLMEDRLEQAIEMARRHQGRVAVLFIDLDRFKPINDKHGHRVGDLLLQATAARLRKLLRAVDTVSRFGGDEFILVLPEMQSATAAVEAAQRVQGALAQPYFIEDHALSVTPSIGISLFPEHGQDASLLIGCADTAMYHAKKAGRANVQLFDPAMKT</sequence>
<dbReference type="SUPFAM" id="SSF55785">
    <property type="entry name" value="PYP-like sensor domain (PAS domain)"/>
    <property type="match status" value="1"/>
</dbReference>
<protein>
    <submittedName>
        <fullName evidence="4">Diguanylate cyclase</fullName>
    </submittedName>
</protein>
<evidence type="ECO:0000313" key="4">
    <source>
        <dbReference type="EMBL" id="NEX62912.1"/>
    </source>
</evidence>
<dbReference type="Gene3D" id="3.30.70.270">
    <property type="match status" value="1"/>
</dbReference>
<feature type="domain" description="GGDEF" evidence="3">
    <location>
        <begin position="215"/>
        <end position="348"/>
    </location>
</feature>
<dbReference type="SMART" id="SM00091">
    <property type="entry name" value="PAS"/>
    <property type="match status" value="1"/>
</dbReference>
<dbReference type="InterPro" id="IPR000014">
    <property type="entry name" value="PAS"/>
</dbReference>
<keyword evidence="1" id="KW-0175">Coiled coil</keyword>
<dbReference type="Gene3D" id="3.30.450.20">
    <property type="entry name" value="PAS domain"/>
    <property type="match status" value="1"/>
</dbReference>
<dbReference type="SMART" id="SM00086">
    <property type="entry name" value="PAC"/>
    <property type="match status" value="1"/>
</dbReference>
<dbReference type="PROSITE" id="PS50113">
    <property type="entry name" value="PAC"/>
    <property type="match status" value="1"/>
</dbReference>
<dbReference type="AlphaFoldDB" id="A0A6B3SWV9"/>
<keyword evidence="5" id="KW-1185">Reference proteome</keyword>
<dbReference type="InterPro" id="IPR001610">
    <property type="entry name" value="PAC"/>
</dbReference>
<evidence type="ECO:0000259" key="3">
    <source>
        <dbReference type="PROSITE" id="PS50887"/>
    </source>
</evidence>
<organism evidence="4 5">
    <name type="scientific">Noviherbaspirillum galbum</name>
    <dbReference type="NCBI Taxonomy" id="2709383"/>
    <lineage>
        <taxon>Bacteria</taxon>
        <taxon>Pseudomonadati</taxon>
        <taxon>Pseudomonadota</taxon>
        <taxon>Betaproteobacteria</taxon>
        <taxon>Burkholderiales</taxon>
        <taxon>Oxalobacteraceae</taxon>
        <taxon>Noviherbaspirillum</taxon>
    </lineage>
</organism>
<dbReference type="InterPro" id="IPR043128">
    <property type="entry name" value="Rev_trsase/Diguanyl_cyclase"/>
</dbReference>
<dbReference type="Proteomes" id="UP000482155">
    <property type="component" value="Unassembled WGS sequence"/>
</dbReference>
<reference evidence="4 5" key="1">
    <citation type="submission" date="2020-02" db="EMBL/GenBank/DDBJ databases">
        <authorList>
            <person name="Kim M.K."/>
        </authorList>
    </citation>
    <scope>NUCLEOTIDE SEQUENCE [LARGE SCALE GENOMIC DNA]</scope>
    <source>
        <strain evidence="4 5">17J57-3</strain>
    </source>
</reference>
<dbReference type="Pfam" id="PF08448">
    <property type="entry name" value="PAS_4"/>
    <property type="match status" value="1"/>
</dbReference>
<proteinExistence type="predicted"/>
<evidence type="ECO:0000256" key="1">
    <source>
        <dbReference type="SAM" id="Coils"/>
    </source>
</evidence>
<dbReference type="NCBIfam" id="TIGR00254">
    <property type="entry name" value="GGDEF"/>
    <property type="match status" value="1"/>
</dbReference>
<dbReference type="RefSeq" id="WP_163966065.1">
    <property type="nucleotide sequence ID" value="NZ_JAAIVB010000063.1"/>
</dbReference>
<dbReference type="InterPro" id="IPR029787">
    <property type="entry name" value="Nucleotide_cyclase"/>
</dbReference>
<dbReference type="Pfam" id="PF00990">
    <property type="entry name" value="GGDEF"/>
    <property type="match status" value="1"/>
</dbReference>
<dbReference type="GO" id="GO:0003824">
    <property type="term" value="F:catalytic activity"/>
    <property type="evidence" value="ECO:0007669"/>
    <property type="project" value="UniProtKB-ARBA"/>
</dbReference>
<evidence type="ECO:0000259" key="2">
    <source>
        <dbReference type="PROSITE" id="PS50113"/>
    </source>
</evidence>
<dbReference type="FunFam" id="3.30.70.270:FF:000001">
    <property type="entry name" value="Diguanylate cyclase domain protein"/>
    <property type="match status" value="1"/>
</dbReference>
<dbReference type="SMART" id="SM00267">
    <property type="entry name" value="GGDEF"/>
    <property type="match status" value="1"/>
</dbReference>
<gene>
    <name evidence="4" type="ORF">G3574_17665</name>
</gene>
<dbReference type="EMBL" id="JAAIVB010000063">
    <property type="protein sequence ID" value="NEX62912.1"/>
    <property type="molecule type" value="Genomic_DNA"/>
</dbReference>
<dbReference type="PROSITE" id="PS50887">
    <property type="entry name" value="GGDEF"/>
    <property type="match status" value="1"/>
</dbReference>
<dbReference type="CDD" id="cd00130">
    <property type="entry name" value="PAS"/>
    <property type="match status" value="1"/>
</dbReference>
<name>A0A6B3SWV9_9BURK</name>
<dbReference type="PANTHER" id="PTHR46663">
    <property type="entry name" value="DIGUANYLATE CYCLASE DGCT-RELATED"/>
    <property type="match status" value="1"/>
</dbReference>
<dbReference type="CDD" id="cd01949">
    <property type="entry name" value="GGDEF"/>
    <property type="match status" value="1"/>
</dbReference>
<comment type="caution">
    <text evidence="4">The sequence shown here is derived from an EMBL/GenBank/DDBJ whole genome shotgun (WGS) entry which is preliminary data.</text>
</comment>
<feature type="domain" description="PAC" evidence="2">
    <location>
        <begin position="93"/>
        <end position="144"/>
    </location>
</feature>
<dbReference type="InterPro" id="IPR052163">
    <property type="entry name" value="DGC-Regulatory_Protein"/>
</dbReference>
<accession>A0A6B3SWV9</accession>
<dbReference type="InterPro" id="IPR013656">
    <property type="entry name" value="PAS_4"/>
</dbReference>
<dbReference type="SUPFAM" id="SSF55073">
    <property type="entry name" value="Nucleotide cyclase"/>
    <property type="match status" value="1"/>
</dbReference>
<evidence type="ECO:0000313" key="5">
    <source>
        <dbReference type="Proteomes" id="UP000482155"/>
    </source>
</evidence>
<dbReference type="InterPro" id="IPR000160">
    <property type="entry name" value="GGDEF_dom"/>
</dbReference>
<dbReference type="NCBIfam" id="TIGR00229">
    <property type="entry name" value="sensory_box"/>
    <property type="match status" value="1"/>
</dbReference>
<dbReference type="InterPro" id="IPR000700">
    <property type="entry name" value="PAS-assoc_C"/>
</dbReference>